<dbReference type="PROSITE" id="PS50931">
    <property type="entry name" value="HTH_LYSR"/>
    <property type="match status" value="1"/>
</dbReference>
<reference evidence="6" key="1">
    <citation type="submission" date="2023-06" db="EMBL/GenBank/DDBJ databases">
        <authorList>
            <person name="Zhang S."/>
        </authorList>
    </citation>
    <scope>NUCLEOTIDE SEQUENCE</scope>
    <source>
        <strain evidence="6">SG2303</strain>
    </source>
</reference>
<dbReference type="Pfam" id="PF03466">
    <property type="entry name" value="LysR_substrate"/>
    <property type="match status" value="1"/>
</dbReference>
<dbReference type="PRINTS" id="PR00039">
    <property type="entry name" value="HTHLYSR"/>
</dbReference>
<evidence type="ECO:0000256" key="2">
    <source>
        <dbReference type="ARBA" id="ARBA00023015"/>
    </source>
</evidence>
<dbReference type="PANTHER" id="PTHR30427:SF1">
    <property type="entry name" value="TRANSCRIPTIONAL ACTIVATOR PROTEIN LYSR"/>
    <property type="match status" value="1"/>
</dbReference>
<keyword evidence="4" id="KW-0804">Transcription</keyword>
<dbReference type="PANTHER" id="PTHR30427">
    <property type="entry name" value="TRANSCRIPTIONAL ACTIVATOR PROTEIN LYSR"/>
    <property type="match status" value="1"/>
</dbReference>
<dbReference type="Proteomes" id="UP001168540">
    <property type="component" value="Unassembled WGS sequence"/>
</dbReference>
<sequence length="149" mass="16483">MSAAAQWLHVSQPAVTKALQQAEQQLGFRLFDRVKGKLYPAPEATELYAEVEKLNANVQSMRRLATNLRGGVAERVKVVATPALAVSVMPQALGQWRRRQPHALCDLATQHTLEIVEALLMREADVGFTLQPPDHPGIDSGCWHGPNWL</sequence>
<gene>
    <name evidence="6" type="ORF">QU481_11620</name>
</gene>
<evidence type="ECO:0000256" key="3">
    <source>
        <dbReference type="ARBA" id="ARBA00023125"/>
    </source>
</evidence>
<dbReference type="SUPFAM" id="SSF53850">
    <property type="entry name" value="Periplasmic binding protein-like II"/>
    <property type="match status" value="1"/>
</dbReference>
<feature type="domain" description="HTH lysR-type" evidence="5">
    <location>
        <begin position="1"/>
        <end position="41"/>
    </location>
</feature>
<keyword evidence="2" id="KW-0805">Transcription regulation</keyword>
<evidence type="ECO:0000256" key="1">
    <source>
        <dbReference type="ARBA" id="ARBA00009437"/>
    </source>
</evidence>
<protein>
    <submittedName>
        <fullName evidence="6">LysR family transcriptional regulator</fullName>
    </submittedName>
</protein>
<evidence type="ECO:0000313" key="6">
    <source>
        <dbReference type="EMBL" id="MDN0075541.1"/>
    </source>
</evidence>
<evidence type="ECO:0000313" key="7">
    <source>
        <dbReference type="Proteomes" id="UP001168540"/>
    </source>
</evidence>
<dbReference type="Gene3D" id="1.10.10.10">
    <property type="entry name" value="Winged helix-like DNA-binding domain superfamily/Winged helix DNA-binding domain"/>
    <property type="match status" value="1"/>
</dbReference>
<dbReference type="Pfam" id="PF00126">
    <property type="entry name" value="HTH_1"/>
    <property type="match status" value="1"/>
</dbReference>
<dbReference type="EMBL" id="JAUEDK010000019">
    <property type="protein sequence ID" value="MDN0075541.1"/>
    <property type="molecule type" value="Genomic_DNA"/>
</dbReference>
<evidence type="ECO:0000256" key="4">
    <source>
        <dbReference type="ARBA" id="ARBA00023163"/>
    </source>
</evidence>
<name>A0ABT7XP12_9NEIS</name>
<organism evidence="6 7">
    <name type="scientific">Crenobacter oryzisoli</name>
    <dbReference type="NCBI Taxonomy" id="3056844"/>
    <lineage>
        <taxon>Bacteria</taxon>
        <taxon>Pseudomonadati</taxon>
        <taxon>Pseudomonadota</taxon>
        <taxon>Betaproteobacteria</taxon>
        <taxon>Neisseriales</taxon>
        <taxon>Neisseriaceae</taxon>
        <taxon>Crenobacter</taxon>
    </lineage>
</organism>
<dbReference type="InterPro" id="IPR036390">
    <property type="entry name" value="WH_DNA-bd_sf"/>
</dbReference>
<evidence type="ECO:0000259" key="5">
    <source>
        <dbReference type="PROSITE" id="PS50931"/>
    </source>
</evidence>
<keyword evidence="3" id="KW-0238">DNA-binding</keyword>
<comment type="similarity">
    <text evidence="1">Belongs to the LysR transcriptional regulatory family.</text>
</comment>
<dbReference type="Gene3D" id="3.40.190.10">
    <property type="entry name" value="Periplasmic binding protein-like II"/>
    <property type="match status" value="1"/>
</dbReference>
<dbReference type="SUPFAM" id="SSF46785">
    <property type="entry name" value="Winged helix' DNA-binding domain"/>
    <property type="match status" value="1"/>
</dbReference>
<keyword evidence="7" id="KW-1185">Reference proteome</keyword>
<proteinExistence type="inferred from homology"/>
<accession>A0ABT7XP12</accession>
<dbReference type="InterPro" id="IPR036388">
    <property type="entry name" value="WH-like_DNA-bd_sf"/>
</dbReference>
<dbReference type="InterPro" id="IPR005119">
    <property type="entry name" value="LysR_subst-bd"/>
</dbReference>
<dbReference type="InterPro" id="IPR000847">
    <property type="entry name" value="LysR_HTH_N"/>
</dbReference>
<comment type="caution">
    <text evidence="6">The sequence shown here is derived from an EMBL/GenBank/DDBJ whole genome shotgun (WGS) entry which is preliminary data.</text>
</comment>